<dbReference type="GO" id="GO:0000272">
    <property type="term" value="P:polysaccharide catabolic process"/>
    <property type="evidence" value="ECO:0007669"/>
    <property type="project" value="UniProtKB-KW"/>
</dbReference>
<feature type="transmembrane region" description="Helical" evidence="12">
    <location>
        <begin position="440"/>
        <end position="458"/>
    </location>
</feature>
<feature type="transmembrane region" description="Helical" evidence="12">
    <location>
        <begin position="380"/>
        <end position="402"/>
    </location>
</feature>
<keyword evidence="7" id="KW-0961">Cell wall biogenesis/degradation</keyword>
<feature type="transmembrane region" description="Helical" evidence="12">
    <location>
        <begin position="325"/>
        <end position="343"/>
    </location>
</feature>
<organism evidence="13 14">
    <name type="scientific">Aerosticca soli</name>
    <dbReference type="NCBI Taxonomy" id="2010829"/>
    <lineage>
        <taxon>Bacteria</taxon>
        <taxon>Pseudomonadati</taxon>
        <taxon>Pseudomonadota</taxon>
        <taxon>Gammaproteobacteria</taxon>
        <taxon>Lysobacterales</taxon>
        <taxon>Rhodanobacteraceae</taxon>
        <taxon>Aerosticca</taxon>
    </lineage>
</organism>
<feature type="transmembrane region" description="Helical" evidence="12">
    <location>
        <begin position="414"/>
        <end position="434"/>
    </location>
</feature>
<keyword evidence="6" id="KW-0119">Carbohydrate metabolism</keyword>
<dbReference type="EMBL" id="AP018560">
    <property type="protein sequence ID" value="BBD81266.1"/>
    <property type="molecule type" value="Genomic_DNA"/>
</dbReference>
<dbReference type="GO" id="GO:0071555">
    <property type="term" value="P:cell wall organization"/>
    <property type="evidence" value="ECO:0007669"/>
    <property type="project" value="UniProtKB-KW"/>
</dbReference>
<keyword evidence="12" id="KW-0812">Transmembrane</keyword>
<feature type="transmembrane region" description="Helical" evidence="12">
    <location>
        <begin position="350"/>
        <end position="368"/>
    </location>
</feature>
<comment type="function">
    <text evidence="9">Glucanases play a role in cell expansion during growth, in cell-cell fusion during mating, and in spore release during sporulation. This enzyme may be involved in beta-glucan degradation. Active on laminarin and lichenan.</text>
</comment>
<evidence type="ECO:0000313" key="13">
    <source>
        <dbReference type="EMBL" id="BBD81266.1"/>
    </source>
</evidence>
<dbReference type="RefSeq" id="WP_126539809.1">
    <property type="nucleotide sequence ID" value="NZ_AP018560.1"/>
</dbReference>
<feature type="transmembrane region" description="Helical" evidence="12">
    <location>
        <begin position="470"/>
        <end position="486"/>
    </location>
</feature>
<evidence type="ECO:0000256" key="2">
    <source>
        <dbReference type="ARBA" id="ARBA00022475"/>
    </source>
</evidence>
<evidence type="ECO:0000313" key="14">
    <source>
        <dbReference type="Proteomes" id="UP000270530"/>
    </source>
</evidence>
<evidence type="ECO:0000256" key="4">
    <source>
        <dbReference type="ARBA" id="ARBA00023136"/>
    </source>
</evidence>
<dbReference type="AlphaFoldDB" id="A0A2Z6E7Z5"/>
<reference evidence="14" key="1">
    <citation type="submission" date="2018-04" db="EMBL/GenBank/DDBJ databases">
        <authorList>
            <person name="Watanabe M."/>
            <person name="Kojima H."/>
        </authorList>
    </citation>
    <scope>NUCLEOTIDE SEQUENCE [LARGE SCALE GENOMIC DNA]</scope>
    <source>
        <strain evidence="14">Dysh456</strain>
    </source>
</reference>
<accession>A0A2Z6E7Z5</accession>
<sequence>MPAAPFPLRSPWPARGLLALLVVLGALWWWQLGRPVALPDAPSGRIACVSYAPFRLPGETPYDPHAFVSPARIDADLRVLSQRFDCVRTYSQAYGLDAVPAIAARHGMRVLMGIWLGRRADENAAEIARGIATARAHPEALRGVIVGNEVLLRGELAPETLAGYVRQVRAALPAGVPVTYADVWEDWLRYPQMAEAVDYLTIHILPYWEDEPVAPSRAVGHVAEVYARMRRAFPGRTVMIGETGWPSAGRARRAARPSLVNEARYLRSFLTYAATVDMPYNVIETFDQPWKRAQEGTVGGYWGLYDVQARPKFPMTGPVTEEPRWWLAWLAAAAGAGLFLGIGGRRGDRAVLALAGAGTLLALAWQLRQMSYACRNGLEWTLAGGGCLLALIAAWGLARALAEQVTGRPPRPLPALWYTAALFALAWFDLLLAADGRYRDFPLGAFMPVAVGYALLAGHGARRAALPEQRLLAAAGVLFAALVVAQERGQDPVTWLWLGLNLALALPLVLGGRAHQQHAAEQ</sequence>
<keyword evidence="12" id="KW-1133">Transmembrane helix</keyword>
<evidence type="ECO:0000256" key="8">
    <source>
        <dbReference type="ARBA" id="ARBA00023326"/>
    </source>
</evidence>
<keyword evidence="14" id="KW-1185">Reference proteome</keyword>
<keyword evidence="5" id="KW-0325">Glycoprotein</keyword>
<keyword evidence="8" id="KW-0624">Polysaccharide degradation</keyword>
<proteinExistence type="predicted"/>
<dbReference type="OrthoDB" id="9806824at2"/>
<comment type="subcellular location">
    <subcellularLocation>
        <location evidence="1">Cell membrane</location>
    </subcellularLocation>
</comment>
<feature type="transmembrane region" description="Helical" evidence="12">
    <location>
        <begin position="492"/>
        <end position="510"/>
    </location>
</feature>
<evidence type="ECO:0000256" key="11">
    <source>
        <dbReference type="ARBA" id="ARBA00043078"/>
    </source>
</evidence>
<gene>
    <name evidence="13" type="ORF">ALSL_2642</name>
</gene>
<reference evidence="14" key="2">
    <citation type="submission" date="2018-06" db="EMBL/GenBank/DDBJ databases">
        <title>Genome sequence of Rhodanobacteraceae bacterium strain Dysh456.</title>
        <authorList>
            <person name="Fukui M."/>
        </authorList>
    </citation>
    <scope>NUCLEOTIDE SEQUENCE [LARGE SCALE GENOMIC DNA]</scope>
    <source>
        <strain evidence="14">Dysh456</strain>
    </source>
</reference>
<evidence type="ECO:0000256" key="9">
    <source>
        <dbReference type="ARBA" id="ARBA00037649"/>
    </source>
</evidence>
<dbReference type="Gene3D" id="3.20.20.80">
    <property type="entry name" value="Glycosidases"/>
    <property type="match status" value="1"/>
</dbReference>
<dbReference type="InterPro" id="IPR050732">
    <property type="entry name" value="Beta-glucan_modifiers"/>
</dbReference>
<dbReference type="GO" id="GO:0005886">
    <property type="term" value="C:plasma membrane"/>
    <property type="evidence" value="ECO:0007669"/>
    <property type="project" value="UniProtKB-SubCell"/>
</dbReference>
<keyword evidence="3" id="KW-0378">Hydrolase</keyword>
<dbReference type="InterPro" id="IPR017853">
    <property type="entry name" value="GH"/>
</dbReference>
<dbReference type="PANTHER" id="PTHR16631:SF17">
    <property type="entry name" value="GLUCAN ENDO-1,3-BETA-GLUCOSIDASE BTGC"/>
    <property type="match status" value="1"/>
</dbReference>
<evidence type="ECO:0000256" key="5">
    <source>
        <dbReference type="ARBA" id="ARBA00023180"/>
    </source>
</evidence>
<dbReference type="GO" id="GO:0016787">
    <property type="term" value="F:hydrolase activity"/>
    <property type="evidence" value="ECO:0007669"/>
    <property type="project" value="UniProtKB-KW"/>
</dbReference>
<name>A0A2Z6E7Z5_9GAMM</name>
<dbReference type="SUPFAM" id="SSF51445">
    <property type="entry name" value="(Trans)glycosidases"/>
    <property type="match status" value="1"/>
</dbReference>
<keyword evidence="2" id="KW-1003">Cell membrane</keyword>
<evidence type="ECO:0000256" key="10">
    <source>
        <dbReference type="ARBA" id="ARBA00042373"/>
    </source>
</evidence>
<evidence type="ECO:0000256" key="7">
    <source>
        <dbReference type="ARBA" id="ARBA00023316"/>
    </source>
</evidence>
<evidence type="ECO:0000256" key="12">
    <source>
        <dbReference type="SAM" id="Phobius"/>
    </source>
</evidence>
<evidence type="ECO:0000256" key="3">
    <source>
        <dbReference type="ARBA" id="ARBA00022801"/>
    </source>
</evidence>
<dbReference type="KEGG" id="rbd:ALSL_2642"/>
<evidence type="ECO:0000256" key="1">
    <source>
        <dbReference type="ARBA" id="ARBA00004236"/>
    </source>
</evidence>
<evidence type="ECO:0000256" key="6">
    <source>
        <dbReference type="ARBA" id="ARBA00023277"/>
    </source>
</evidence>
<dbReference type="PANTHER" id="PTHR16631">
    <property type="entry name" value="GLUCAN 1,3-BETA-GLUCOSIDASE"/>
    <property type="match status" value="1"/>
</dbReference>
<dbReference type="Proteomes" id="UP000270530">
    <property type="component" value="Chromosome"/>
</dbReference>
<keyword evidence="4 12" id="KW-0472">Membrane</keyword>
<protein>
    <recommendedName>
        <fullName evidence="11">Endo-1,3-beta-glucanase btgC</fullName>
    </recommendedName>
    <alternativeName>
        <fullName evidence="10">Laminarinase btgC</fullName>
    </alternativeName>
</protein>